<dbReference type="PANTHER" id="PTHR45980">
    <property type="match status" value="1"/>
</dbReference>
<dbReference type="Gene3D" id="2.40.10.10">
    <property type="entry name" value="Trypsin-like serine proteases"/>
    <property type="match status" value="2"/>
</dbReference>
<dbReference type="Pfam" id="PF13180">
    <property type="entry name" value="PDZ_2"/>
    <property type="match status" value="1"/>
</dbReference>
<evidence type="ECO:0000259" key="5">
    <source>
        <dbReference type="PROSITE" id="PS50106"/>
    </source>
</evidence>
<dbReference type="Gene3D" id="2.30.42.10">
    <property type="match status" value="1"/>
</dbReference>
<dbReference type="Proteomes" id="UP000601435">
    <property type="component" value="Unassembled WGS sequence"/>
</dbReference>
<comment type="similarity">
    <text evidence="1">Belongs to the peptidase S1C family.</text>
</comment>
<keyword evidence="2" id="KW-0645">Protease</keyword>
<dbReference type="InterPro" id="IPR009003">
    <property type="entry name" value="Peptidase_S1_PA"/>
</dbReference>
<dbReference type="InterPro" id="IPR001940">
    <property type="entry name" value="Peptidase_S1C"/>
</dbReference>
<dbReference type="SUPFAM" id="SSF50494">
    <property type="entry name" value="Trypsin-like serine proteases"/>
    <property type="match status" value="1"/>
</dbReference>
<gene>
    <name evidence="6" type="primary">DEGP9</name>
    <name evidence="6" type="ORF">SNEC2469_LOCUS31429</name>
</gene>
<dbReference type="PANTHER" id="PTHR45980:SF9">
    <property type="entry name" value="PROTEASE DO-LIKE 10, MITOCHONDRIAL-RELATED"/>
    <property type="match status" value="1"/>
</dbReference>
<reference evidence="6" key="1">
    <citation type="submission" date="2021-02" db="EMBL/GenBank/DDBJ databases">
        <authorList>
            <person name="Dougan E. K."/>
            <person name="Rhodes N."/>
            <person name="Thang M."/>
            <person name="Chan C."/>
        </authorList>
    </citation>
    <scope>NUCLEOTIDE SEQUENCE</scope>
</reference>
<feature type="domain" description="PDZ" evidence="5">
    <location>
        <begin position="223"/>
        <end position="292"/>
    </location>
</feature>
<accession>A0A813BQ86</accession>
<dbReference type="InterPro" id="IPR041517">
    <property type="entry name" value="DEGP_PDZ"/>
</dbReference>
<organism evidence="6 7">
    <name type="scientific">Symbiodinium necroappetens</name>
    <dbReference type="NCBI Taxonomy" id="1628268"/>
    <lineage>
        <taxon>Eukaryota</taxon>
        <taxon>Sar</taxon>
        <taxon>Alveolata</taxon>
        <taxon>Dinophyceae</taxon>
        <taxon>Suessiales</taxon>
        <taxon>Symbiodiniaceae</taxon>
        <taxon>Symbiodinium</taxon>
    </lineage>
</organism>
<sequence>KVFAAVSEPNYAVPWAYKPQDEVVPVRDVRRPRQSFKKVLKEGEDARTGTAFAVAWGKEGKQWLLTNAHVVRHAAVVQVRKRGDHQKFIATVLCVGLDCDLAVLTVSSAKFWEGLPRVVLSVELPKLQDEVTVVGYPIGGDNACVTVGVVSRIDMQRYNVCWSRSLLAIQIDAAINPGNSGGPCFHEESGSVECIGVAFQVLGRDDAENIGYIIPSEVVNHFLVDYVKHKSYTGFGSCGFTIQALENGPMRHALGLKNGESGILVRRVDPSSSAGKVLKKGDIIRKVQGQDIGDDGKVPFRGARNERIDFHYLISKLFIGDTCSFQVLRDKHLLELRMKLSAVRPLVLHDPPDPPKYFVVGGLVFVPLSEPFLMDDFGADFHKQAPIGMIYHWAEGMRQFADHEIIVLSQVLASPLTVGFTDFYNVTLLKFNGQQPKNLEDLIHLVKASKDEYLTFEIERNNSIILPRKEALKQTANILKEALLRFRRRDSAGLEV</sequence>
<dbReference type="EMBL" id="CAJNJA010076108">
    <property type="protein sequence ID" value="CAE7916774.1"/>
    <property type="molecule type" value="Genomic_DNA"/>
</dbReference>
<dbReference type="InterPro" id="IPR001478">
    <property type="entry name" value="PDZ"/>
</dbReference>
<dbReference type="SUPFAM" id="SSF50156">
    <property type="entry name" value="PDZ domain-like"/>
    <property type="match status" value="1"/>
</dbReference>
<keyword evidence="7" id="KW-1185">Reference proteome</keyword>
<dbReference type="GO" id="GO:0006508">
    <property type="term" value="P:proteolysis"/>
    <property type="evidence" value="ECO:0007669"/>
    <property type="project" value="UniProtKB-KW"/>
</dbReference>
<dbReference type="AlphaFoldDB" id="A0A813BQ86"/>
<dbReference type="InterPro" id="IPR043504">
    <property type="entry name" value="Peptidase_S1_PA_chymotrypsin"/>
</dbReference>
<dbReference type="InterPro" id="IPR036034">
    <property type="entry name" value="PDZ_sf"/>
</dbReference>
<proteinExistence type="inferred from homology"/>
<evidence type="ECO:0000256" key="3">
    <source>
        <dbReference type="ARBA" id="ARBA00022801"/>
    </source>
</evidence>
<dbReference type="PRINTS" id="PR00834">
    <property type="entry name" value="PROTEASES2C"/>
</dbReference>
<dbReference type="PROSITE" id="PS50106">
    <property type="entry name" value="PDZ"/>
    <property type="match status" value="1"/>
</dbReference>
<keyword evidence="3" id="KW-0378">Hydrolase</keyword>
<dbReference type="InterPro" id="IPR046449">
    <property type="entry name" value="DEGP_PDZ_sf"/>
</dbReference>
<feature type="non-terminal residue" evidence="6">
    <location>
        <position position="1"/>
    </location>
</feature>
<protein>
    <submittedName>
        <fullName evidence="6">DEGP9 protein</fullName>
    </submittedName>
</protein>
<dbReference type="Gene3D" id="3.20.190.20">
    <property type="match status" value="1"/>
</dbReference>
<keyword evidence="4" id="KW-0720">Serine protease</keyword>
<evidence type="ECO:0000313" key="7">
    <source>
        <dbReference type="Proteomes" id="UP000601435"/>
    </source>
</evidence>
<dbReference type="Pfam" id="PF13365">
    <property type="entry name" value="Trypsin_2"/>
    <property type="match status" value="1"/>
</dbReference>
<evidence type="ECO:0000256" key="2">
    <source>
        <dbReference type="ARBA" id="ARBA00022670"/>
    </source>
</evidence>
<dbReference type="OrthoDB" id="4217619at2759"/>
<evidence type="ECO:0000313" key="6">
    <source>
        <dbReference type="EMBL" id="CAE7916774.1"/>
    </source>
</evidence>
<dbReference type="GO" id="GO:0004252">
    <property type="term" value="F:serine-type endopeptidase activity"/>
    <property type="evidence" value="ECO:0007669"/>
    <property type="project" value="InterPro"/>
</dbReference>
<name>A0A813BQ86_9DINO</name>
<comment type="caution">
    <text evidence="6">The sequence shown here is derived from an EMBL/GenBank/DDBJ whole genome shotgun (WGS) entry which is preliminary data.</text>
</comment>
<evidence type="ECO:0000256" key="4">
    <source>
        <dbReference type="ARBA" id="ARBA00022825"/>
    </source>
</evidence>
<evidence type="ECO:0000256" key="1">
    <source>
        <dbReference type="ARBA" id="ARBA00010541"/>
    </source>
</evidence>
<dbReference type="Pfam" id="PF17815">
    <property type="entry name" value="PDZ_3"/>
    <property type="match status" value="1"/>
</dbReference>